<dbReference type="RefSeq" id="WP_271194840.1">
    <property type="nucleotide sequence ID" value="NZ_BSFN01000003.1"/>
</dbReference>
<organism evidence="4 5">
    <name type="scientific">Pseudomonas turukhanskensis</name>
    <dbReference type="NCBI Taxonomy" id="1806536"/>
    <lineage>
        <taxon>Bacteria</taxon>
        <taxon>Pseudomonadati</taxon>
        <taxon>Pseudomonadota</taxon>
        <taxon>Gammaproteobacteria</taxon>
        <taxon>Pseudomonadales</taxon>
        <taxon>Pseudomonadaceae</taxon>
        <taxon>Pseudomonas</taxon>
    </lineage>
</organism>
<comment type="caution">
    <text evidence="4">The sequence shown here is derived from an EMBL/GenBank/DDBJ whole genome shotgun (WGS) entry which is preliminary data.</text>
</comment>
<evidence type="ECO:0000256" key="3">
    <source>
        <dbReference type="SAM" id="SignalP"/>
    </source>
</evidence>
<feature type="signal peptide" evidence="3">
    <location>
        <begin position="1"/>
        <end position="22"/>
    </location>
</feature>
<evidence type="ECO:0000256" key="1">
    <source>
        <dbReference type="SAM" id="Coils"/>
    </source>
</evidence>
<feature type="chain" id="PRO_5040756404" description="Translation initiation factor 2" evidence="3">
    <location>
        <begin position="23"/>
        <end position="137"/>
    </location>
</feature>
<proteinExistence type="predicted"/>
<feature type="transmembrane region" description="Helical" evidence="2">
    <location>
        <begin position="107"/>
        <end position="125"/>
    </location>
</feature>
<accession>A0A9W6K810</accession>
<keyword evidence="2" id="KW-1133">Transmembrane helix</keyword>
<protein>
    <recommendedName>
        <fullName evidence="6">Translation initiation factor 2</fullName>
    </recommendedName>
</protein>
<evidence type="ECO:0000313" key="5">
    <source>
        <dbReference type="Proteomes" id="UP001143328"/>
    </source>
</evidence>
<keyword evidence="5" id="KW-1185">Reference proteome</keyword>
<dbReference type="EMBL" id="BSFN01000003">
    <property type="protein sequence ID" value="GLK88643.1"/>
    <property type="molecule type" value="Genomic_DNA"/>
</dbReference>
<keyword evidence="2" id="KW-0812">Transmembrane</keyword>
<reference evidence="4" key="1">
    <citation type="journal article" date="2014" name="Int. J. Syst. Evol. Microbiol.">
        <title>Complete genome sequence of Corynebacterium casei LMG S-19264T (=DSM 44701T), isolated from a smear-ripened cheese.</title>
        <authorList>
            <consortium name="US DOE Joint Genome Institute (JGI-PGF)"/>
            <person name="Walter F."/>
            <person name="Albersmeier A."/>
            <person name="Kalinowski J."/>
            <person name="Ruckert C."/>
        </authorList>
    </citation>
    <scope>NUCLEOTIDE SEQUENCE</scope>
    <source>
        <strain evidence="4">VKM B-2935</strain>
    </source>
</reference>
<evidence type="ECO:0008006" key="6">
    <source>
        <dbReference type="Google" id="ProtNLM"/>
    </source>
</evidence>
<keyword evidence="1" id="KW-0175">Coiled coil</keyword>
<keyword evidence="2" id="KW-0472">Membrane</keyword>
<feature type="coiled-coil region" evidence="1">
    <location>
        <begin position="28"/>
        <end position="95"/>
    </location>
</feature>
<keyword evidence="3" id="KW-0732">Signal</keyword>
<evidence type="ECO:0000256" key="2">
    <source>
        <dbReference type="SAM" id="Phobius"/>
    </source>
</evidence>
<sequence>MRQGPLSLLFAASLLMTATAHAEEIPAVADVSSAVSAEQAQLDSLEQRLAESERQRTELATELQSSTEVRENAVIGRLRQENQRLKLQLKEAQASQQPPLLSEEQSWFAIGAAVTLVALLCGALLRGSRKPRRDWIN</sequence>
<dbReference type="Proteomes" id="UP001143328">
    <property type="component" value="Unassembled WGS sequence"/>
</dbReference>
<reference evidence="4" key="2">
    <citation type="submission" date="2023-01" db="EMBL/GenBank/DDBJ databases">
        <authorList>
            <person name="Sun Q."/>
            <person name="Evtushenko L."/>
        </authorList>
    </citation>
    <scope>NUCLEOTIDE SEQUENCE</scope>
    <source>
        <strain evidence="4">VKM B-2935</strain>
    </source>
</reference>
<gene>
    <name evidence="4" type="ORF">GCM10017655_17050</name>
</gene>
<evidence type="ECO:0000313" key="4">
    <source>
        <dbReference type="EMBL" id="GLK88643.1"/>
    </source>
</evidence>
<name>A0A9W6K810_9PSED</name>
<dbReference type="AlphaFoldDB" id="A0A9W6K810"/>